<dbReference type="PANTHER" id="PTHR12121">
    <property type="entry name" value="CARBON CATABOLITE REPRESSOR PROTEIN 4"/>
    <property type="match status" value="1"/>
</dbReference>
<organism evidence="2 3">
    <name type="scientific">Jimgerdemannia flammicorona</name>
    <dbReference type="NCBI Taxonomy" id="994334"/>
    <lineage>
        <taxon>Eukaryota</taxon>
        <taxon>Fungi</taxon>
        <taxon>Fungi incertae sedis</taxon>
        <taxon>Mucoromycota</taxon>
        <taxon>Mucoromycotina</taxon>
        <taxon>Endogonomycetes</taxon>
        <taxon>Endogonales</taxon>
        <taxon>Endogonaceae</taxon>
        <taxon>Jimgerdemannia</taxon>
    </lineage>
</organism>
<dbReference type="Proteomes" id="UP000268093">
    <property type="component" value="Unassembled WGS sequence"/>
</dbReference>
<reference evidence="2 3" key="1">
    <citation type="journal article" date="2018" name="New Phytol.">
        <title>Phylogenomics of Endogonaceae and evolution of mycorrhizas within Mucoromycota.</title>
        <authorList>
            <person name="Chang Y."/>
            <person name="Desiro A."/>
            <person name="Na H."/>
            <person name="Sandor L."/>
            <person name="Lipzen A."/>
            <person name="Clum A."/>
            <person name="Barry K."/>
            <person name="Grigoriev I.V."/>
            <person name="Martin F.M."/>
            <person name="Stajich J.E."/>
            <person name="Smith M.E."/>
            <person name="Bonito G."/>
            <person name="Spatafora J.W."/>
        </authorList>
    </citation>
    <scope>NUCLEOTIDE SEQUENCE [LARGE SCALE GENOMIC DNA]</scope>
    <source>
        <strain evidence="2 3">GMNB39</strain>
    </source>
</reference>
<gene>
    <name evidence="2" type="ORF">BC936DRAFT_144605</name>
</gene>
<dbReference type="EMBL" id="RBNI01000337">
    <property type="protein sequence ID" value="RUP51908.1"/>
    <property type="molecule type" value="Genomic_DNA"/>
</dbReference>
<evidence type="ECO:0000313" key="3">
    <source>
        <dbReference type="Proteomes" id="UP000268093"/>
    </source>
</evidence>
<evidence type="ECO:0000256" key="1">
    <source>
        <dbReference type="SAM" id="MobiDB-lite"/>
    </source>
</evidence>
<dbReference type="PANTHER" id="PTHR12121:SF34">
    <property type="entry name" value="PROTEIN ANGEL"/>
    <property type="match status" value="1"/>
</dbReference>
<dbReference type="OrthoDB" id="428734at2759"/>
<keyword evidence="3" id="KW-1185">Reference proteome</keyword>
<dbReference type="Gene3D" id="3.60.10.10">
    <property type="entry name" value="Endonuclease/exonuclease/phosphatase"/>
    <property type="match status" value="1"/>
</dbReference>
<dbReference type="InterPro" id="IPR036691">
    <property type="entry name" value="Endo/exonu/phosph_ase_sf"/>
</dbReference>
<comment type="caution">
    <text evidence="2">The sequence shown here is derived from an EMBL/GenBank/DDBJ whole genome shotgun (WGS) entry which is preliminary data.</text>
</comment>
<dbReference type="GO" id="GO:0000175">
    <property type="term" value="F:3'-5'-RNA exonuclease activity"/>
    <property type="evidence" value="ECO:0007669"/>
    <property type="project" value="TreeGrafter"/>
</dbReference>
<dbReference type="InterPro" id="IPR050410">
    <property type="entry name" value="CCR4/nocturin_mRNA_transcr"/>
</dbReference>
<feature type="compositionally biased region" description="Low complexity" evidence="1">
    <location>
        <begin position="322"/>
        <end position="332"/>
    </location>
</feature>
<sequence>MGSTFALCRTTYASHIRETTTTGVPVSATGAINSEPTSTTAPTTAAGHCQHDFVQLGQPLPGPAVIREWATIAASSEASAASFTIASYNLLADHCMYENQRLYPHVPIGDISWDKRRESIWKEFKEKACDIFALQVHAQYHACMPTTPHIFTCSHPLDHLARRKLKKSITTKNLCPLSAPWATTDSIKGALHISKMVVPSLFTIEQSRLLEYKDKDSGYLSRGNVATIVILKVNNAQTDTPPYVCVGNTHLLFNPRRGIMKLGQLDLLFKAIDEELNGRDIPLIVCGDMNSTPDSLVTSFIESGLVDMSLIPEQLMSGQQRAQQAQQAQTRARPSKTAKITTPSPPMNMAAITTPTASPSDLVTIRRAMKNLEDIYLYRKQLPSEMRASVRTDVRSSLNQNAALDPMFDPILTHPFSLSSAYTYDGEGIFTSKHAGDMMVCDYLFYGGWKNPGAATTRAAAVASSLTASSTWNDVKVKEADADTSSVPMYQLRLLERLEIPVDVMRTVGYLPCLSRGLPSDHIMISAKFEFVRKRSENGGFI</sequence>
<name>A0A433DLZ4_9FUNG</name>
<evidence type="ECO:0000313" key="2">
    <source>
        <dbReference type="EMBL" id="RUP51908.1"/>
    </source>
</evidence>
<accession>A0A433DLZ4</accession>
<dbReference type="SUPFAM" id="SSF56219">
    <property type="entry name" value="DNase I-like"/>
    <property type="match status" value="1"/>
</dbReference>
<proteinExistence type="predicted"/>
<feature type="region of interest" description="Disordered" evidence="1">
    <location>
        <begin position="322"/>
        <end position="354"/>
    </location>
</feature>
<dbReference type="AlphaFoldDB" id="A0A433DLZ4"/>
<protein>
    <submittedName>
        <fullName evidence="2">Uncharacterized protein</fullName>
    </submittedName>
</protein>